<evidence type="ECO:0000313" key="2">
    <source>
        <dbReference type="Proteomes" id="UP001165960"/>
    </source>
</evidence>
<evidence type="ECO:0000313" key="1">
    <source>
        <dbReference type="EMBL" id="KAJ9071768.1"/>
    </source>
</evidence>
<keyword evidence="2" id="KW-1185">Reference proteome</keyword>
<proteinExistence type="predicted"/>
<dbReference type="EMBL" id="QTSX02003111">
    <property type="protein sequence ID" value="KAJ9071768.1"/>
    <property type="molecule type" value="Genomic_DNA"/>
</dbReference>
<reference evidence="1" key="1">
    <citation type="submission" date="2022-04" db="EMBL/GenBank/DDBJ databases">
        <title>Genome of the entomopathogenic fungus Entomophthora muscae.</title>
        <authorList>
            <person name="Elya C."/>
            <person name="Lovett B.R."/>
            <person name="Lee E."/>
            <person name="Macias A.M."/>
            <person name="Hajek A.E."/>
            <person name="De Bivort B.L."/>
            <person name="Kasson M.T."/>
            <person name="De Fine Licht H.H."/>
            <person name="Stajich J.E."/>
        </authorList>
    </citation>
    <scope>NUCLEOTIDE SEQUENCE</scope>
    <source>
        <strain evidence="1">Berkeley</strain>
    </source>
</reference>
<sequence>MLLVYCHIPQEILTCYFGIGSPLHPLAGKNAPFIRTPQCQQEFEAVKRVFVSTPVFCHANTSKTFSVACDASNVAIGVVFFRTMMVMNSQLHNILGSLHPRSYPGPFWQRASSCSGLYYPLASPPPRSQPQVYAYKFKYEFFSSSLNILPNLLSCNPAMFPFNAEDNPQITLIPTLSVLLSTLGLLALLVLVPEFPLVLPGSLLHDVVST</sequence>
<protein>
    <submittedName>
        <fullName evidence="1">Uncharacterized protein</fullName>
    </submittedName>
</protein>
<gene>
    <name evidence="1" type="ORF">DSO57_1033777</name>
</gene>
<comment type="caution">
    <text evidence="1">The sequence shown here is derived from an EMBL/GenBank/DDBJ whole genome shotgun (WGS) entry which is preliminary data.</text>
</comment>
<dbReference type="Proteomes" id="UP001165960">
    <property type="component" value="Unassembled WGS sequence"/>
</dbReference>
<name>A0ACC2TAR9_9FUNG</name>
<organism evidence="1 2">
    <name type="scientific">Entomophthora muscae</name>
    <dbReference type="NCBI Taxonomy" id="34485"/>
    <lineage>
        <taxon>Eukaryota</taxon>
        <taxon>Fungi</taxon>
        <taxon>Fungi incertae sedis</taxon>
        <taxon>Zoopagomycota</taxon>
        <taxon>Entomophthoromycotina</taxon>
        <taxon>Entomophthoromycetes</taxon>
        <taxon>Entomophthorales</taxon>
        <taxon>Entomophthoraceae</taxon>
        <taxon>Entomophthora</taxon>
    </lineage>
</organism>
<accession>A0ACC2TAR9</accession>